<feature type="region of interest" description="Disordered" evidence="1">
    <location>
        <begin position="91"/>
        <end position="116"/>
    </location>
</feature>
<dbReference type="Proteomes" id="UP000230233">
    <property type="component" value="Chromosome III"/>
</dbReference>
<keyword evidence="3" id="KW-1185">Reference proteome</keyword>
<feature type="region of interest" description="Disordered" evidence="1">
    <location>
        <begin position="64"/>
        <end position="83"/>
    </location>
</feature>
<dbReference type="AlphaFoldDB" id="A0A2G5UI86"/>
<accession>A0A2G5UI86</accession>
<comment type="caution">
    <text evidence="2">The sequence shown here is derived from an EMBL/GenBank/DDBJ whole genome shotgun (WGS) entry which is preliminary data.</text>
</comment>
<name>A0A2G5UI86_9PELO</name>
<dbReference type="EMBL" id="PDUG01000003">
    <property type="protein sequence ID" value="PIC39265.1"/>
    <property type="molecule type" value="Genomic_DNA"/>
</dbReference>
<evidence type="ECO:0000256" key="1">
    <source>
        <dbReference type="SAM" id="MobiDB-lite"/>
    </source>
</evidence>
<evidence type="ECO:0000313" key="2">
    <source>
        <dbReference type="EMBL" id="PIC39265.1"/>
    </source>
</evidence>
<sequence length="116" mass="13351">MSTQFCKTYKEFNECMFCYTENVLFEMLARVNENPVEDVDELKGRTLAMMENLSKSELVAWYSEEEQDHPKAQRAHSSRLDEIPAVIPMAPEEAENVDVEPEAAPEPVTRTRLPRA</sequence>
<feature type="compositionally biased region" description="Acidic residues" evidence="1">
    <location>
        <begin position="92"/>
        <end position="103"/>
    </location>
</feature>
<reference evidence="3" key="1">
    <citation type="submission" date="2017-10" db="EMBL/GenBank/DDBJ databases">
        <title>Rapid genome shrinkage in a self-fertile nematode reveals novel sperm competition proteins.</title>
        <authorList>
            <person name="Yin D."/>
            <person name="Schwarz E.M."/>
            <person name="Thomas C.G."/>
            <person name="Felde R.L."/>
            <person name="Korf I.F."/>
            <person name="Cutter A.D."/>
            <person name="Schartner C.M."/>
            <person name="Ralston E.J."/>
            <person name="Meyer B.J."/>
            <person name="Haag E.S."/>
        </authorList>
    </citation>
    <scope>NUCLEOTIDE SEQUENCE [LARGE SCALE GENOMIC DNA]</scope>
    <source>
        <strain evidence="3">JU1422</strain>
    </source>
</reference>
<evidence type="ECO:0000313" key="3">
    <source>
        <dbReference type="Proteomes" id="UP000230233"/>
    </source>
</evidence>
<organism evidence="2 3">
    <name type="scientific">Caenorhabditis nigoni</name>
    <dbReference type="NCBI Taxonomy" id="1611254"/>
    <lineage>
        <taxon>Eukaryota</taxon>
        <taxon>Metazoa</taxon>
        <taxon>Ecdysozoa</taxon>
        <taxon>Nematoda</taxon>
        <taxon>Chromadorea</taxon>
        <taxon>Rhabditida</taxon>
        <taxon>Rhabditina</taxon>
        <taxon>Rhabditomorpha</taxon>
        <taxon>Rhabditoidea</taxon>
        <taxon>Rhabditidae</taxon>
        <taxon>Peloderinae</taxon>
        <taxon>Caenorhabditis</taxon>
    </lineage>
</organism>
<gene>
    <name evidence="2" type="primary">Cnig_chr_III.g11008</name>
    <name evidence="2" type="ORF">B9Z55_011008</name>
</gene>
<proteinExistence type="predicted"/>
<protein>
    <submittedName>
        <fullName evidence="2">Uncharacterized protein</fullName>
    </submittedName>
</protein>